<evidence type="ECO:0000313" key="3">
    <source>
        <dbReference type="Proteomes" id="UP000030653"/>
    </source>
</evidence>
<accession>M5FNZ7</accession>
<feature type="compositionally biased region" description="Basic and acidic residues" evidence="1">
    <location>
        <begin position="101"/>
        <end position="111"/>
    </location>
</feature>
<protein>
    <submittedName>
        <fullName evidence="2">Uncharacterized protein</fullName>
    </submittedName>
</protein>
<dbReference type="RefSeq" id="XP_040623566.1">
    <property type="nucleotide sequence ID" value="XM_040770887.1"/>
</dbReference>
<feature type="region of interest" description="Disordered" evidence="1">
    <location>
        <begin position="101"/>
        <end position="134"/>
    </location>
</feature>
<organism evidence="2 3">
    <name type="scientific">Dacryopinax primogenitus (strain DJM 731)</name>
    <name type="common">Brown rot fungus</name>
    <dbReference type="NCBI Taxonomy" id="1858805"/>
    <lineage>
        <taxon>Eukaryota</taxon>
        <taxon>Fungi</taxon>
        <taxon>Dikarya</taxon>
        <taxon>Basidiomycota</taxon>
        <taxon>Agaricomycotina</taxon>
        <taxon>Dacrymycetes</taxon>
        <taxon>Dacrymycetales</taxon>
        <taxon>Dacrymycetaceae</taxon>
        <taxon>Dacryopinax</taxon>
    </lineage>
</organism>
<sequence length="352" mass="37889">MLNGWMPGGITDLSHQYPDGCRWSHTTRRPSPVRRGGGDHIASILDATDRSQLSGPLDRGLQRFLLVQDGEDQLSTSVEGYQEVNVGPGRSGMVLGDGRAEGAEADNREEGAYPEGENVTGAGVPPPDGQREESVYSQTNQLLSALAAERETRFQWDVPLSPASASSALAAPGRPVVNTAAEAATAISATASVVPERHSQSSPPHAPESTWVHVSTDAIPASVGSASSLAVAPPTQFAKYCSVILIEDDQNDGDGAIYGRARIKKSGLPDCSPPDVLLCLFFMPTEKIPMHNFTRFLAPEYSFYNVVTLRVPSGRRFNTEAWYLQVGHQRLAILYHLLNGIETPNSLVEPMD</sequence>
<evidence type="ECO:0000256" key="1">
    <source>
        <dbReference type="SAM" id="MobiDB-lite"/>
    </source>
</evidence>
<dbReference type="AlphaFoldDB" id="M5FNZ7"/>
<dbReference type="HOGENOM" id="CLU_787602_0_0_1"/>
<reference evidence="2 3" key="1">
    <citation type="journal article" date="2012" name="Science">
        <title>The Paleozoic origin of enzymatic lignin decomposition reconstructed from 31 fungal genomes.</title>
        <authorList>
            <person name="Floudas D."/>
            <person name="Binder M."/>
            <person name="Riley R."/>
            <person name="Barry K."/>
            <person name="Blanchette R.A."/>
            <person name="Henrissat B."/>
            <person name="Martinez A.T."/>
            <person name="Otillar R."/>
            <person name="Spatafora J.W."/>
            <person name="Yadav J.S."/>
            <person name="Aerts A."/>
            <person name="Benoit I."/>
            <person name="Boyd A."/>
            <person name="Carlson A."/>
            <person name="Copeland A."/>
            <person name="Coutinho P.M."/>
            <person name="de Vries R.P."/>
            <person name="Ferreira P."/>
            <person name="Findley K."/>
            <person name="Foster B."/>
            <person name="Gaskell J."/>
            <person name="Glotzer D."/>
            <person name="Gorecki P."/>
            <person name="Heitman J."/>
            <person name="Hesse C."/>
            <person name="Hori C."/>
            <person name="Igarashi K."/>
            <person name="Jurgens J.A."/>
            <person name="Kallen N."/>
            <person name="Kersten P."/>
            <person name="Kohler A."/>
            <person name="Kuees U."/>
            <person name="Kumar T.K.A."/>
            <person name="Kuo A."/>
            <person name="LaButti K."/>
            <person name="Larrondo L.F."/>
            <person name="Lindquist E."/>
            <person name="Ling A."/>
            <person name="Lombard V."/>
            <person name="Lucas S."/>
            <person name="Lundell T."/>
            <person name="Martin R."/>
            <person name="McLaughlin D.J."/>
            <person name="Morgenstern I."/>
            <person name="Morin E."/>
            <person name="Murat C."/>
            <person name="Nagy L.G."/>
            <person name="Nolan M."/>
            <person name="Ohm R.A."/>
            <person name="Patyshakuliyeva A."/>
            <person name="Rokas A."/>
            <person name="Ruiz-Duenas F.J."/>
            <person name="Sabat G."/>
            <person name="Salamov A."/>
            <person name="Samejima M."/>
            <person name="Schmutz J."/>
            <person name="Slot J.C."/>
            <person name="St John F."/>
            <person name="Stenlid J."/>
            <person name="Sun H."/>
            <person name="Sun S."/>
            <person name="Syed K."/>
            <person name="Tsang A."/>
            <person name="Wiebenga A."/>
            <person name="Young D."/>
            <person name="Pisabarro A."/>
            <person name="Eastwood D.C."/>
            <person name="Martin F."/>
            <person name="Cullen D."/>
            <person name="Grigoriev I.V."/>
            <person name="Hibbett D.S."/>
        </authorList>
    </citation>
    <scope>NUCLEOTIDE SEQUENCE [LARGE SCALE GENOMIC DNA]</scope>
    <source>
        <strain evidence="2 3">DJM-731 SS1</strain>
    </source>
</reference>
<dbReference type="Proteomes" id="UP000030653">
    <property type="component" value="Unassembled WGS sequence"/>
</dbReference>
<proteinExistence type="predicted"/>
<gene>
    <name evidence="2" type="ORF">DACRYDRAFT_119897</name>
</gene>
<name>M5FNZ7_DACPD</name>
<dbReference type="GeneID" id="63685949"/>
<evidence type="ECO:0000313" key="2">
    <source>
        <dbReference type="EMBL" id="EJT96668.1"/>
    </source>
</evidence>
<dbReference type="EMBL" id="JH795881">
    <property type="protein sequence ID" value="EJT96668.1"/>
    <property type="molecule type" value="Genomic_DNA"/>
</dbReference>
<keyword evidence="3" id="KW-1185">Reference proteome</keyword>